<reference evidence="11 12" key="1">
    <citation type="submission" date="2019-05" db="EMBL/GenBank/DDBJ databases">
        <title>Microbulbifer harenosus sp. nov., an alginate-degrading bacterium isolated from coastal sand.</title>
        <authorList>
            <person name="Huang H."/>
            <person name="Mo K."/>
            <person name="Bao S."/>
        </authorList>
    </citation>
    <scope>NUCLEOTIDE SEQUENCE [LARGE SCALE GENOMIC DNA]</scope>
    <source>
        <strain evidence="11 12">HB161719</strain>
    </source>
</reference>
<dbReference type="PANTHER" id="PTHR43298">
    <property type="entry name" value="MULTIDRUG RESISTANCE PROTEIN NORM-RELATED"/>
    <property type="match status" value="1"/>
</dbReference>
<keyword evidence="6 10" id="KW-1133">Transmembrane helix</keyword>
<evidence type="ECO:0000256" key="7">
    <source>
        <dbReference type="ARBA" id="ARBA00023065"/>
    </source>
</evidence>
<keyword evidence="8 10" id="KW-0472">Membrane</keyword>
<keyword evidence="12" id="KW-1185">Reference proteome</keyword>
<organism evidence="11 12">
    <name type="scientific">Microbulbifer harenosus</name>
    <dbReference type="NCBI Taxonomy" id="2576840"/>
    <lineage>
        <taxon>Bacteria</taxon>
        <taxon>Pseudomonadati</taxon>
        <taxon>Pseudomonadota</taxon>
        <taxon>Gammaproteobacteria</taxon>
        <taxon>Cellvibrionales</taxon>
        <taxon>Microbulbiferaceae</taxon>
        <taxon>Microbulbifer</taxon>
    </lineage>
</organism>
<dbReference type="EMBL" id="VANI01000002">
    <property type="protein sequence ID" value="TLM79592.1"/>
    <property type="molecule type" value="Genomic_DNA"/>
</dbReference>
<feature type="transmembrane region" description="Helical" evidence="10">
    <location>
        <begin position="274"/>
        <end position="296"/>
    </location>
</feature>
<feature type="transmembrane region" description="Helical" evidence="10">
    <location>
        <begin position="21"/>
        <end position="41"/>
    </location>
</feature>
<evidence type="ECO:0000313" key="11">
    <source>
        <dbReference type="EMBL" id="TLM79592.1"/>
    </source>
</evidence>
<evidence type="ECO:0000256" key="9">
    <source>
        <dbReference type="ARBA" id="ARBA00031636"/>
    </source>
</evidence>
<comment type="caution">
    <text evidence="11">The sequence shown here is derived from an EMBL/GenBank/DDBJ whole genome shotgun (WGS) entry which is preliminary data.</text>
</comment>
<proteinExistence type="predicted"/>
<feature type="transmembrane region" description="Helical" evidence="10">
    <location>
        <begin position="317"/>
        <end position="340"/>
    </location>
</feature>
<feature type="transmembrane region" description="Helical" evidence="10">
    <location>
        <begin position="53"/>
        <end position="77"/>
    </location>
</feature>
<feature type="transmembrane region" description="Helical" evidence="10">
    <location>
        <begin position="167"/>
        <end position="186"/>
    </location>
</feature>
<evidence type="ECO:0000256" key="3">
    <source>
        <dbReference type="ARBA" id="ARBA00022449"/>
    </source>
</evidence>
<dbReference type="InterPro" id="IPR002528">
    <property type="entry name" value="MATE_fam"/>
</dbReference>
<gene>
    <name evidence="11" type="ORF">FDY93_01600</name>
</gene>
<feature type="transmembrane region" description="Helical" evidence="10">
    <location>
        <begin position="192"/>
        <end position="214"/>
    </location>
</feature>
<feature type="transmembrane region" description="Helical" evidence="10">
    <location>
        <begin position="242"/>
        <end position="268"/>
    </location>
</feature>
<dbReference type="PIRSF" id="PIRSF006603">
    <property type="entry name" value="DinF"/>
    <property type="match status" value="1"/>
</dbReference>
<keyword evidence="3" id="KW-0050">Antiport</keyword>
<sequence>MPKLYKRATATELRHLTKLGGPLVVSNLAVVSMGVTDTIVAGQSGELNLAGLALGSSIWAVCAVTLIGMLAAVSPVVANLRGARDEAGCARQMRQSVWIALTGGLLVAAALLAAPLWSQWIQTEEPVRRVMVQYLQALAIGTLPFAIGSALRGYCEGMAQVRPVMRIYLAAAVLNVPLDVLFVFGWGPIPAMGGAGCGFATSIVCWCIAIALYWHAGRDPAYRALDLKLRPPRPHWPTLKHLLAVGMPICIGAASEVTFFASLTLLLASYGATIVAAHQIGLSIGSVFYLVALALAQAVSIRTAQVLGQNRPKRARFVSAVGVGSGFAYALLTGAILIGFRDLLVLAYTSNPDIIAVARNLLLLAAAFQLVDVTQAMAAGALRGYRDTRVPMYLQLFSYWVVGLASAWWIGEHLWGVYGYWVGICIGLGTAAVLLLLRLWRTCGRQLDKRPATGEDEPRLN</sequence>
<keyword evidence="4" id="KW-1003">Cell membrane</keyword>
<accession>A0ABY2UMP8</accession>
<evidence type="ECO:0000256" key="1">
    <source>
        <dbReference type="ARBA" id="ARBA00004429"/>
    </source>
</evidence>
<dbReference type="InterPro" id="IPR050222">
    <property type="entry name" value="MATE_MdtK"/>
</dbReference>
<evidence type="ECO:0000256" key="2">
    <source>
        <dbReference type="ARBA" id="ARBA00022448"/>
    </source>
</evidence>
<evidence type="ECO:0000256" key="6">
    <source>
        <dbReference type="ARBA" id="ARBA00022989"/>
    </source>
</evidence>
<feature type="transmembrane region" description="Helical" evidence="10">
    <location>
        <begin position="360"/>
        <end position="381"/>
    </location>
</feature>
<dbReference type="Pfam" id="PF01554">
    <property type="entry name" value="MatE"/>
    <property type="match status" value="2"/>
</dbReference>
<protein>
    <recommendedName>
        <fullName evidence="9">Multidrug-efflux transporter</fullName>
    </recommendedName>
</protein>
<evidence type="ECO:0000256" key="4">
    <source>
        <dbReference type="ARBA" id="ARBA00022475"/>
    </source>
</evidence>
<dbReference type="CDD" id="cd13131">
    <property type="entry name" value="MATE_NorM_like"/>
    <property type="match status" value="1"/>
</dbReference>
<dbReference type="PANTHER" id="PTHR43298:SF2">
    <property type="entry name" value="FMN_FAD EXPORTER YEEO-RELATED"/>
    <property type="match status" value="1"/>
</dbReference>
<evidence type="ECO:0000313" key="12">
    <source>
        <dbReference type="Proteomes" id="UP000306791"/>
    </source>
</evidence>
<feature type="transmembrane region" description="Helical" evidence="10">
    <location>
        <begin position="393"/>
        <end position="411"/>
    </location>
</feature>
<dbReference type="Proteomes" id="UP000306791">
    <property type="component" value="Unassembled WGS sequence"/>
</dbReference>
<keyword evidence="2" id="KW-0813">Transport</keyword>
<evidence type="ECO:0000256" key="10">
    <source>
        <dbReference type="SAM" id="Phobius"/>
    </source>
</evidence>
<keyword evidence="5 10" id="KW-0812">Transmembrane</keyword>
<dbReference type="InterPro" id="IPR048279">
    <property type="entry name" value="MdtK-like"/>
</dbReference>
<evidence type="ECO:0000256" key="5">
    <source>
        <dbReference type="ARBA" id="ARBA00022692"/>
    </source>
</evidence>
<feature type="transmembrane region" description="Helical" evidence="10">
    <location>
        <begin position="97"/>
        <end position="117"/>
    </location>
</feature>
<keyword evidence="7" id="KW-0406">Ion transport</keyword>
<dbReference type="RefSeq" id="WP_138234000.1">
    <property type="nucleotide sequence ID" value="NZ_CP185860.1"/>
</dbReference>
<feature type="transmembrane region" description="Helical" evidence="10">
    <location>
        <begin position="417"/>
        <end position="440"/>
    </location>
</feature>
<dbReference type="NCBIfam" id="TIGR00797">
    <property type="entry name" value="matE"/>
    <property type="match status" value="1"/>
</dbReference>
<comment type="subcellular location">
    <subcellularLocation>
        <location evidence="1">Cell inner membrane</location>
        <topology evidence="1">Multi-pass membrane protein</topology>
    </subcellularLocation>
</comment>
<evidence type="ECO:0000256" key="8">
    <source>
        <dbReference type="ARBA" id="ARBA00023136"/>
    </source>
</evidence>
<feature type="transmembrane region" description="Helical" evidence="10">
    <location>
        <begin position="137"/>
        <end position="155"/>
    </location>
</feature>
<name>A0ABY2UMP8_9GAMM</name>